<dbReference type="EMBL" id="KB007889">
    <property type="protein sequence ID" value="ELR22160.1"/>
    <property type="molecule type" value="Genomic_DNA"/>
</dbReference>
<dbReference type="Gene3D" id="4.10.280.50">
    <property type="match status" value="1"/>
</dbReference>
<evidence type="ECO:0000256" key="1">
    <source>
        <dbReference type="ARBA" id="ARBA00001933"/>
    </source>
</evidence>
<evidence type="ECO:0000256" key="6">
    <source>
        <dbReference type="ARBA" id="ARBA00048868"/>
    </source>
</evidence>
<dbReference type="RefSeq" id="XP_004348674.1">
    <property type="nucleotide sequence ID" value="XM_004348624.1"/>
</dbReference>
<dbReference type="InterPro" id="IPR002129">
    <property type="entry name" value="PyrdxlP-dep_de-COase"/>
</dbReference>
<proteinExistence type="inferred from homology"/>
<evidence type="ECO:0000256" key="7">
    <source>
        <dbReference type="PIRSR" id="PIRSR602129-50"/>
    </source>
</evidence>
<organism evidence="11 12">
    <name type="scientific">Acanthamoeba castellanii (strain ATCC 30010 / Neff)</name>
    <dbReference type="NCBI Taxonomy" id="1257118"/>
    <lineage>
        <taxon>Eukaryota</taxon>
        <taxon>Amoebozoa</taxon>
        <taxon>Discosea</taxon>
        <taxon>Longamoebia</taxon>
        <taxon>Centramoebida</taxon>
        <taxon>Acanthamoebidae</taxon>
        <taxon>Acanthamoeba</taxon>
    </lineage>
</organism>
<dbReference type="GO" id="GO:0005829">
    <property type="term" value="C:cytosol"/>
    <property type="evidence" value="ECO:0007669"/>
    <property type="project" value="TreeGrafter"/>
</dbReference>
<evidence type="ECO:0000256" key="4">
    <source>
        <dbReference type="ARBA" id="ARBA00022898"/>
    </source>
</evidence>
<evidence type="ECO:0000313" key="11">
    <source>
        <dbReference type="EMBL" id="ELR22160.1"/>
    </source>
</evidence>
<reference evidence="11 12" key="1">
    <citation type="journal article" date="2013" name="Genome Biol.">
        <title>Genome of Acanthamoeba castellanii highlights extensive lateral gene transfer and early evolution of tyrosine kinase signaling.</title>
        <authorList>
            <person name="Clarke M."/>
            <person name="Lohan A.J."/>
            <person name="Liu B."/>
            <person name="Lagkouvardos I."/>
            <person name="Roy S."/>
            <person name="Zafar N."/>
            <person name="Bertelli C."/>
            <person name="Schilde C."/>
            <person name="Kianianmomeni A."/>
            <person name="Burglin T.R."/>
            <person name="Frech C."/>
            <person name="Turcotte B."/>
            <person name="Kopec K.O."/>
            <person name="Synnott J.M."/>
            <person name="Choo C."/>
            <person name="Paponov I."/>
            <person name="Finkler A."/>
            <person name="Soon Heng Tan C."/>
            <person name="Hutchins A.P."/>
            <person name="Weinmeier T."/>
            <person name="Rattei T."/>
            <person name="Chu J.S."/>
            <person name="Gimenez G."/>
            <person name="Irimia M."/>
            <person name="Rigden D.J."/>
            <person name="Fitzpatrick D.A."/>
            <person name="Lorenzo-Morales J."/>
            <person name="Bateman A."/>
            <person name="Chiu C.H."/>
            <person name="Tang P."/>
            <person name="Hegemann P."/>
            <person name="Fromm H."/>
            <person name="Raoult D."/>
            <person name="Greub G."/>
            <person name="Miranda-Saavedra D."/>
            <person name="Chen N."/>
            <person name="Nash P."/>
            <person name="Ginger M.L."/>
            <person name="Horn M."/>
            <person name="Schaap P."/>
            <person name="Caler L."/>
            <person name="Loftus B."/>
        </authorList>
    </citation>
    <scope>NUCLEOTIDE SEQUENCE [LARGE SCALE GENOMIC DNA]</scope>
    <source>
        <strain evidence="11 12">Neff</strain>
    </source>
</reference>
<keyword evidence="12" id="KW-1185">Reference proteome</keyword>
<comment type="similarity">
    <text evidence="2 8">Belongs to the group II decarboxylase family.</text>
</comment>
<evidence type="ECO:0000256" key="10">
    <source>
        <dbReference type="SAM" id="MobiDB-lite"/>
    </source>
</evidence>
<keyword evidence="9" id="KW-0210">Decarboxylase</keyword>
<dbReference type="InterPro" id="IPR010107">
    <property type="entry name" value="Glutamate_decarboxylase"/>
</dbReference>
<evidence type="ECO:0000256" key="9">
    <source>
        <dbReference type="RuleBase" id="RU361171"/>
    </source>
</evidence>
<dbReference type="VEuPathDB" id="AmoebaDB:ACA1_321970"/>
<dbReference type="InterPro" id="IPR015424">
    <property type="entry name" value="PyrdxlP-dep_Trfase"/>
</dbReference>
<keyword evidence="5 8" id="KW-0456">Lyase</keyword>
<dbReference type="EC" id="4.1.1.15" evidence="3 9"/>
<keyword evidence="4 7" id="KW-0663">Pyridoxal phosphate</keyword>
<dbReference type="NCBIfam" id="TIGR01788">
    <property type="entry name" value="Glu-decarb-GAD"/>
    <property type="match status" value="1"/>
</dbReference>
<accession>L8HAF5</accession>
<protein>
    <recommendedName>
        <fullName evidence="3 9">Glutamate decarboxylase</fullName>
        <ecNumber evidence="3 9">4.1.1.15</ecNumber>
    </recommendedName>
</protein>
<evidence type="ECO:0000256" key="5">
    <source>
        <dbReference type="ARBA" id="ARBA00023239"/>
    </source>
</evidence>
<feature type="compositionally biased region" description="Low complexity" evidence="10">
    <location>
        <begin position="478"/>
        <end position="489"/>
    </location>
</feature>
<evidence type="ECO:0000256" key="3">
    <source>
        <dbReference type="ARBA" id="ARBA00012421"/>
    </source>
</evidence>
<gene>
    <name evidence="11" type="ORF">ACA1_321970</name>
</gene>
<feature type="region of interest" description="Disordered" evidence="10">
    <location>
        <begin position="477"/>
        <end position="519"/>
    </location>
</feature>
<dbReference type="Gene3D" id="3.90.1150.160">
    <property type="match status" value="1"/>
</dbReference>
<dbReference type="PANTHER" id="PTHR43321">
    <property type="entry name" value="GLUTAMATE DECARBOXYLASE"/>
    <property type="match status" value="1"/>
</dbReference>
<dbReference type="GO" id="GO:0004351">
    <property type="term" value="F:glutamate decarboxylase activity"/>
    <property type="evidence" value="ECO:0007669"/>
    <property type="project" value="UniProtKB-EC"/>
</dbReference>
<dbReference type="STRING" id="1257118.L8HAF5"/>
<dbReference type="InterPro" id="IPR015421">
    <property type="entry name" value="PyrdxlP-dep_Trfase_major"/>
</dbReference>
<dbReference type="KEGG" id="acan:ACA1_321970"/>
<dbReference type="OMA" id="ECRDKNM"/>
<name>L8HAF5_ACACF</name>
<feature type="modified residue" description="N6-(pyridoxal phosphate)lysine" evidence="7">
    <location>
        <position position="296"/>
    </location>
</feature>
<dbReference type="OrthoDB" id="5152799at2759"/>
<dbReference type="FunFam" id="4.10.280.50:FF:000001">
    <property type="entry name" value="Glutamate decarboxylase"/>
    <property type="match status" value="1"/>
</dbReference>
<dbReference type="GO" id="GO:0030170">
    <property type="term" value="F:pyridoxal phosphate binding"/>
    <property type="evidence" value="ECO:0007669"/>
    <property type="project" value="InterPro"/>
</dbReference>
<evidence type="ECO:0000313" key="12">
    <source>
        <dbReference type="Proteomes" id="UP000011083"/>
    </source>
</evidence>
<dbReference type="GO" id="GO:0006538">
    <property type="term" value="P:L-glutamate catabolic process"/>
    <property type="evidence" value="ECO:0007669"/>
    <property type="project" value="TreeGrafter"/>
</dbReference>
<comment type="catalytic activity">
    <reaction evidence="6 9">
        <text>L-glutamate + H(+) = 4-aminobutanoate + CO2</text>
        <dbReference type="Rhea" id="RHEA:17785"/>
        <dbReference type="ChEBI" id="CHEBI:15378"/>
        <dbReference type="ChEBI" id="CHEBI:16526"/>
        <dbReference type="ChEBI" id="CHEBI:29985"/>
        <dbReference type="ChEBI" id="CHEBI:59888"/>
        <dbReference type="EC" id="4.1.1.15"/>
    </reaction>
</comment>
<sequence length="519" mass="58331">MPRLSGHVNVEALSAQNREKASAMGGGTPRPEIHSLAFASRFTDKDIPKYEMPQSSTPANAVYQLIKDELELEGKPIQNMATFVATWMEPEAEKLMTENLGKNFVDKEEYPQTVEVQDRCVNMLARLYNAPKDGKPTGTSCVGSSEAIMLGCLAAKFRWRKKMQALGKPTDKPNIVFGTNAHVVVKKFARYFDVEPRAVPIHDTTHYMMEAKEAVSYVDENTICVFSILGSTFTGHFEKVKLLSRELDILAKEKGIDVDIHVDAASGGFVAPFVFPYLEWDFRVPRVKSINVSGHKYGLVYPGIGWIVWRDEKDLPEDLVFHLDYLGGDEPTFNLNFSRSSLGVLGQYYNFLRLGREGYSDVITSCLEGARFLSFLLKDTGYFEILSEIHRQYNEGLPLVCLRLKAIEGGKLNFDEYDIMHTLRQKGWVVPAYKLPPALETKTILRIVVREIHTKSILEKLGSDLVTAYEALYERHGAASPTAPRSAPAMETKSAERKEETDEEKAKGKVDEETFTSVC</sequence>
<dbReference type="AlphaFoldDB" id="L8HAF5"/>
<dbReference type="SUPFAM" id="SSF53383">
    <property type="entry name" value="PLP-dependent transferases"/>
    <property type="match status" value="1"/>
</dbReference>
<comment type="cofactor">
    <cofactor evidence="1 7 8">
        <name>pyridoxal 5'-phosphate</name>
        <dbReference type="ChEBI" id="CHEBI:597326"/>
    </cofactor>
</comment>
<dbReference type="FunFam" id="3.40.640.10:FF:000017">
    <property type="entry name" value="Glutamate decarboxylase"/>
    <property type="match status" value="1"/>
</dbReference>
<evidence type="ECO:0000256" key="8">
    <source>
        <dbReference type="RuleBase" id="RU000382"/>
    </source>
</evidence>
<dbReference type="Pfam" id="PF00282">
    <property type="entry name" value="Pyridoxal_deC"/>
    <property type="match status" value="1"/>
</dbReference>
<dbReference type="GeneID" id="14923082"/>
<dbReference type="Gene3D" id="3.40.640.10">
    <property type="entry name" value="Type I PLP-dependent aspartate aminotransferase-like (Major domain)"/>
    <property type="match status" value="1"/>
</dbReference>
<feature type="compositionally biased region" description="Basic and acidic residues" evidence="10">
    <location>
        <begin position="493"/>
        <end position="512"/>
    </location>
</feature>
<dbReference type="PANTHER" id="PTHR43321:SF3">
    <property type="entry name" value="GLUTAMATE DECARBOXYLASE"/>
    <property type="match status" value="1"/>
</dbReference>
<evidence type="ECO:0000256" key="2">
    <source>
        <dbReference type="ARBA" id="ARBA00009533"/>
    </source>
</evidence>
<dbReference type="Proteomes" id="UP000011083">
    <property type="component" value="Unassembled WGS sequence"/>
</dbReference>